<dbReference type="Pfam" id="PF00359">
    <property type="entry name" value="PTS_EIIA_2"/>
    <property type="match status" value="1"/>
</dbReference>
<dbReference type="InterPro" id="IPR013196">
    <property type="entry name" value="HTH_11"/>
</dbReference>
<evidence type="ECO:0000256" key="2">
    <source>
        <dbReference type="ARBA" id="ARBA00022737"/>
    </source>
</evidence>
<evidence type="ECO:0000256" key="1">
    <source>
        <dbReference type="ARBA" id="ARBA00022679"/>
    </source>
</evidence>
<keyword evidence="2" id="KW-0677">Repeat</keyword>
<feature type="domain" description="PRD" evidence="8">
    <location>
        <begin position="308"/>
        <end position="415"/>
    </location>
</feature>
<gene>
    <name evidence="9" type="ORF">SAMN02194393_02353</name>
</gene>
<dbReference type="Pfam" id="PF00874">
    <property type="entry name" value="PRD"/>
    <property type="match status" value="2"/>
</dbReference>
<feature type="domain" description="PTS EIIB type-2" evidence="7">
    <location>
        <begin position="420"/>
        <end position="509"/>
    </location>
</feature>
<dbReference type="Gene3D" id="1.10.10.10">
    <property type="entry name" value="Winged helix-like DNA-binding domain superfamily/Winged helix DNA-binding domain"/>
    <property type="match status" value="1"/>
</dbReference>
<dbReference type="SUPFAM" id="SSF46785">
    <property type="entry name" value="Winged helix' DNA-binding domain"/>
    <property type="match status" value="2"/>
</dbReference>
<dbReference type="STRING" id="36842.SAMN02194393_02353"/>
<dbReference type="CDD" id="cd05568">
    <property type="entry name" value="PTS_IIB_bgl_like"/>
    <property type="match status" value="1"/>
</dbReference>
<dbReference type="PROSITE" id="PS51094">
    <property type="entry name" value="PTS_EIIA_TYPE_2"/>
    <property type="match status" value="1"/>
</dbReference>
<name>A0A1T5L1T1_9FIRM</name>
<evidence type="ECO:0000259" key="6">
    <source>
        <dbReference type="PROSITE" id="PS51094"/>
    </source>
</evidence>
<dbReference type="GO" id="GO:0008982">
    <property type="term" value="F:protein-N(PI)-phosphohistidine-sugar phosphotransferase activity"/>
    <property type="evidence" value="ECO:0007669"/>
    <property type="project" value="InterPro"/>
</dbReference>
<dbReference type="InterPro" id="IPR036634">
    <property type="entry name" value="PRD_sf"/>
</dbReference>
<feature type="domain" description="PTS EIIA type-2" evidence="6">
    <location>
        <begin position="561"/>
        <end position="704"/>
    </location>
</feature>
<dbReference type="InterPro" id="IPR050661">
    <property type="entry name" value="BglG_antiterminators"/>
</dbReference>
<dbReference type="InterPro" id="IPR001034">
    <property type="entry name" value="DeoR_HTH"/>
</dbReference>
<dbReference type="Gene3D" id="3.40.930.10">
    <property type="entry name" value="Mannitol-specific EII, Chain A"/>
    <property type="match status" value="1"/>
</dbReference>
<protein>
    <submittedName>
        <fullName evidence="9">Transcriptional antiterminator, BglG family</fullName>
    </submittedName>
</protein>
<dbReference type="Gene3D" id="1.10.1790.10">
    <property type="entry name" value="PRD domain"/>
    <property type="match status" value="2"/>
</dbReference>
<feature type="domain" description="HTH deoR-type" evidence="5">
    <location>
        <begin position="4"/>
        <end position="65"/>
    </location>
</feature>
<dbReference type="InterPro" id="IPR002178">
    <property type="entry name" value="PTS_EIIA_type-2_dom"/>
</dbReference>
<keyword evidence="3" id="KW-0805">Transcription regulation</keyword>
<dbReference type="SUPFAM" id="SSF63520">
    <property type="entry name" value="PTS-regulatory domain, PRD"/>
    <property type="match status" value="2"/>
</dbReference>
<proteinExistence type="predicted"/>
<feature type="domain" description="PRD" evidence="8">
    <location>
        <begin position="200"/>
        <end position="305"/>
    </location>
</feature>
<dbReference type="Proteomes" id="UP000190285">
    <property type="component" value="Unassembled WGS sequence"/>
</dbReference>
<dbReference type="InterPro" id="IPR011608">
    <property type="entry name" value="PRD"/>
</dbReference>
<dbReference type="PANTHER" id="PTHR30185:SF18">
    <property type="entry name" value="TRANSCRIPTIONAL REGULATOR MTLR"/>
    <property type="match status" value="1"/>
</dbReference>
<dbReference type="EMBL" id="FUZT01000005">
    <property type="protein sequence ID" value="SKC69987.1"/>
    <property type="molecule type" value="Genomic_DNA"/>
</dbReference>
<evidence type="ECO:0000256" key="3">
    <source>
        <dbReference type="ARBA" id="ARBA00023015"/>
    </source>
</evidence>
<evidence type="ECO:0000313" key="10">
    <source>
        <dbReference type="Proteomes" id="UP000190285"/>
    </source>
</evidence>
<dbReference type="InterPro" id="IPR013011">
    <property type="entry name" value="PTS_EIIB_2"/>
</dbReference>
<evidence type="ECO:0000259" key="5">
    <source>
        <dbReference type="PROSITE" id="PS51000"/>
    </source>
</evidence>
<dbReference type="PANTHER" id="PTHR30185">
    <property type="entry name" value="CRYPTIC BETA-GLUCOSIDE BGL OPERON ANTITERMINATOR"/>
    <property type="match status" value="1"/>
</dbReference>
<dbReference type="PROSITE" id="PS51099">
    <property type="entry name" value="PTS_EIIB_TYPE_2"/>
    <property type="match status" value="1"/>
</dbReference>
<dbReference type="PROSITE" id="PS51372">
    <property type="entry name" value="PRD_2"/>
    <property type="match status" value="2"/>
</dbReference>
<dbReference type="InterPro" id="IPR016152">
    <property type="entry name" value="PTrfase/Anion_transptr"/>
</dbReference>
<dbReference type="PROSITE" id="PS51000">
    <property type="entry name" value="HTH_DEOR_2"/>
    <property type="match status" value="1"/>
</dbReference>
<dbReference type="Gene3D" id="3.40.50.2300">
    <property type="match status" value="1"/>
</dbReference>
<dbReference type="AlphaFoldDB" id="A0A1T5L1T1"/>
<keyword evidence="10" id="KW-1185">Reference proteome</keyword>
<dbReference type="InterPro" id="IPR036388">
    <property type="entry name" value="WH-like_DNA-bd_sf"/>
</dbReference>
<dbReference type="InterPro" id="IPR036095">
    <property type="entry name" value="PTS_EIIB-like_sf"/>
</dbReference>
<keyword evidence="4" id="KW-0804">Transcription</keyword>
<dbReference type="CDD" id="cd00211">
    <property type="entry name" value="PTS_IIA_fru"/>
    <property type="match status" value="1"/>
</dbReference>
<dbReference type="SUPFAM" id="SSF55804">
    <property type="entry name" value="Phoshotransferase/anion transport protein"/>
    <property type="match status" value="1"/>
</dbReference>
<dbReference type="RefSeq" id="WP_079491842.1">
    <property type="nucleotide sequence ID" value="NZ_FUZT01000005.1"/>
</dbReference>
<dbReference type="GO" id="GO:0009401">
    <property type="term" value="P:phosphoenolpyruvate-dependent sugar phosphotransferase system"/>
    <property type="evidence" value="ECO:0007669"/>
    <property type="project" value="InterPro"/>
</dbReference>
<reference evidence="9 10" key="1">
    <citation type="submission" date="2017-02" db="EMBL/GenBank/DDBJ databases">
        <authorList>
            <person name="Peterson S.W."/>
        </authorList>
    </citation>
    <scope>NUCLEOTIDE SEQUENCE [LARGE SCALE GENOMIC DNA]</scope>
    <source>
        <strain evidence="9 10">M1</strain>
    </source>
</reference>
<evidence type="ECO:0000256" key="4">
    <source>
        <dbReference type="ARBA" id="ARBA00023163"/>
    </source>
</evidence>
<dbReference type="SUPFAM" id="SSF52794">
    <property type="entry name" value="PTS system IIB component-like"/>
    <property type="match status" value="1"/>
</dbReference>
<dbReference type="Pfam" id="PF08279">
    <property type="entry name" value="HTH_11"/>
    <property type="match status" value="2"/>
</dbReference>
<evidence type="ECO:0000313" key="9">
    <source>
        <dbReference type="EMBL" id="SKC69987.1"/>
    </source>
</evidence>
<sequence length="706" mass="81443">MILDKRSSAILLNIIDEGDSVTVKTLSRRLNISQRTIRYDLKKIDDWLVSKNMNKLQRLHGKGITIDNEEKNVIKESLRDIEAYSYVNSSDERKKIIALKLLDSSEPITIKELQNILFVSKNTILKELKALRLWFKEREVKLVGKTGIGYFLEGKENKKRSSVKELMTQILNKDMAIDIIKVINGMYEVDNCISKELKNLFNKIDINYIEECVKYAEKLLKKEFTYNSYMNLITHLAIAIKRLLSNKEIKMSGDNLNKIKKFSEFKIAVKLAEKLEEKFNIKIPDDEIAYMTMHLVGTRVQKDLNSQFENELVFDLTQMLIRNFEKEYGVTITNKNFLTKNLTLHLRPAIYRIKFDIKIENPLLKDIKNRYKHIYLTTKKVFKIVENTYDFKANDDEIGYIAMHFACALHNQENSHDGKVHVLVVCGSGVGTSKLLEAQLKVKFPQINIVDTISIFDCNKYKDEKIDFIISTIDIENKFFATLVVNPLLSWEDCKLIENTLNVSQIKNNSLTENIVIRIMNSISNHCDVRNYEQLQNEITFILKNSEKGNEFEGGKPMLKDLITCDNIELNMEVVDWEDAVYKGGKILLDKDYITPRYIHGIINKIKEIGPYIVIAPGIALPHARPEEGVKKLSMSIMTLKNPVEFGNEDNDPVNLIITLAAIDNETHLKALSQLMGLLNNSEDVKKILNAKEKKEVIKILEKYSK</sequence>
<dbReference type="GO" id="GO:0003700">
    <property type="term" value="F:DNA-binding transcription factor activity"/>
    <property type="evidence" value="ECO:0007669"/>
    <property type="project" value="InterPro"/>
</dbReference>
<evidence type="ECO:0000259" key="8">
    <source>
        <dbReference type="PROSITE" id="PS51372"/>
    </source>
</evidence>
<evidence type="ECO:0000259" key="7">
    <source>
        <dbReference type="PROSITE" id="PS51099"/>
    </source>
</evidence>
<dbReference type="InterPro" id="IPR036390">
    <property type="entry name" value="WH_DNA-bd_sf"/>
</dbReference>
<dbReference type="PROSITE" id="PS00372">
    <property type="entry name" value="PTS_EIIA_TYPE_2_HIS"/>
    <property type="match status" value="1"/>
</dbReference>
<organism evidence="9 10">
    <name type="scientific">Maledivibacter halophilus</name>
    <dbReference type="NCBI Taxonomy" id="36842"/>
    <lineage>
        <taxon>Bacteria</taxon>
        <taxon>Bacillati</taxon>
        <taxon>Bacillota</taxon>
        <taxon>Clostridia</taxon>
        <taxon>Peptostreptococcales</taxon>
        <taxon>Caminicellaceae</taxon>
        <taxon>Maledivibacter</taxon>
    </lineage>
</organism>
<keyword evidence="1" id="KW-0808">Transferase</keyword>
<dbReference type="OrthoDB" id="3175596at2"/>
<accession>A0A1T5L1T1</accession>